<protein>
    <submittedName>
        <fullName evidence="1">Uncharacterized protein</fullName>
    </submittedName>
</protein>
<keyword evidence="2" id="KW-1185">Reference proteome</keyword>
<evidence type="ECO:0000313" key="1">
    <source>
        <dbReference type="EMBL" id="OAN10094.1"/>
    </source>
</evidence>
<reference evidence="1 2" key="1">
    <citation type="submission" date="2016-03" db="EMBL/GenBank/DDBJ databases">
        <authorList>
            <person name="Cho S.-Y."/>
            <person name="Lim S."/>
            <person name="Kim H."/>
            <person name="Soh E.H."/>
            <person name="Moon J.S."/>
        </authorList>
    </citation>
    <scope>NUCLEOTIDE SEQUENCE [LARGE SCALE GENOMIC DNA]</scope>
    <source>
        <strain evidence="1 2">KCTC 3810</strain>
    </source>
</reference>
<accession>A0ABX2V4U2</accession>
<sequence>MGKFKWIGVLVVLVILFFVFDPFRGEPPNPKVEAQGKDIPTVQGSFCWDGLLRNQCVDKVYVDGLDMTKKSKPTVVSSNKKIDISFEDEPDSIEIVRWKDKQDAEKVTLTDDGVTAPKETGTYAYEIKAKWSNGDGQFAFLVKVD</sequence>
<evidence type="ECO:0000313" key="2">
    <source>
        <dbReference type="Proteomes" id="UP000078447"/>
    </source>
</evidence>
<organism evidence="1 2">
    <name type="scientific">Exiguobacterium undae</name>
    <dbReference type="NCBI Taxonomy" id="169177"/>
    <lineage>
        <taxon>Bacteria</taxon>
        <taxon>Bacillati</taxon>
        <taxon>Bacillota</taxon>
        <taxon>Bacilli</taxon>
        <taxon>Bacillales</taxon>
        <taxon>Bacillales Family XII. Incertae Sedis</taxon>
        <taxon>Exiguobacterium</taxon>
    </lineage>
</organism>
<proteinExistence type="predicted"/>
<name>A0ABX2V4U2_9BACL</name>
<dbReference type="EMBL" id="LVVL01000019">
    <property type="protein sequence ID" value="OAN10094.1"/>
    <property type="molecule type" value="Genomic_DNA"/>
</dbReference>
<gene>
    <name evidence="1" type="ORF">A3783_15090</name>
</gene>
<dbReference type="RefSeq" id="WP_028105244.1">
    <property type="nucleotide sequence ID" value="NZ_LVVL01000019.1"/>
</dbReference>
<comment type="caution">
    <text evidence="1">The sequence shown here is derived from an EMBL/GenBank/DDBJ whole genome shotgun (WGS) entry which is preliminary data.</text>
</comment>
<dbReference type="Proteomes" id="UP000078447">
    <property type="component" value="Unassembled WGS sequence"/>
</dbReference>